<dbReference type="EMBL" id="JAOVZQ010000001">
    <property type="protein sequence ID" value="MCY0096289.1"/>
    <property type="molecule type" value="Genomic_DNA"/>
</dbReference>
<evidence type="ECO:0000313" key="5">
    <source>
        <dbReference type="Proteomes" id="UP001081283"/>
    </source>
</evidence>
<name>A0ABT3YK42_9HYPH</name>
<feature type="domain" description="N-acetyltransferase" evidence="3">
    <location>
        <begin position="12"/>
        <end position="158"/>
    </location>
</feature>
<dbReference type="InterPro" id="IPR050832">
    <property type="entry name" value="Bact_Acetyltransf"/>
</dbReference>
<keyword evidence="1 4" id="KW-0808">Transferase</keyword>
<gene>
    <name evidence="4" type="ORF">OEG82_20060</name>
</gene>
<dbReference type="PANTHER" id="PTHR43877">
    <property type="entry name" value="AMINOALKYLPHOSPHONATE N-ACETYLTRANSFERASE-RELATED-RELATED"/>
    <property type="match status" value="1"/>
</dbReference>
<sequence>MNSAQQSPAGAPVLRQATIADLPVCATIINDYIDATGWLPRTTDHAAVEALFVPSLLESRTMFVVEDHGDILGYLSMSDDGFVPALYLRPSARGKGVGRMLLDAAKAAHPSGLELTVFERNTDALRFYEREGFHEDPARRDDTTEEGIPTLWLRWPGGAQ</sequence>
<dbReference type="PROSITE" id="PS51186">
    <property type="entry name" value="GNAT"/>
    <property type="match status" value="1"/>
</dbReference>
<protein>
    <submittedName>
        <fullName evidence="4">GNAT family N-acetyltransferase</fullName>
        <ecNumber evidence="4">2.3.1.-</ecNumber>
    </submittedName>
</protein>
<evidence type="ECO:0000313" key="4">
    <source>
        <dbReference type="EMBL" id="MCY0096289.1"/>
    </source>
</evidence>
<evidence type="ECO:0000259" key="3">
    <source>
        <dbReference type="PROSITE" id="PS51186"/>
    </source>
</evidence>
<dbReference type="Pfam" id="PF13508">
    <property type="entry name" value="Acetyltransf_7"/>
    <property type="match status" value="1"/>
</dbReference>
<keyword evidence="5" id="KW-1185">Reference proteome</keyword>
<keyword evidence="2 4" id="KW-0012">Acyltransferase</keyword>
<proteinExistence type="predicted"/>
<dbReference type="InterPro" id="IPR016181">
    <property type="entry name" value="Acyl_CoA_acyltransferase"/>
</dbReference>
<accession>A0ABT3YK42</accession>
<dbReference type="EC" id="2.3.1.-" evidence="4"/>
<dbReference type="InterPro" id="IPR000182">
    <property type="entry name" value="GNAT_dom"/>
</dbReference>
<dbReference type="PANTHER" id="PTHR43877:SF2">
    <property type="entry name" value="AMINOALKYLPHOSPHONATE N-ACETYLTRANSFERASE-RELATED"/>
    <property type="match status" value="1"/>
</dbReference>
<dbReference type="Gene3D" id="3.40.630.30">
    <property type="match status" value="1"/>
</dbReference>
<reference evidence="4" key="1">
    <citation type="submission" date="2022-10" db="EMBL/GenBank/DDBJ databases">
        <title>Hoeflea sp. J2-29, isolated from marine algae.</title>
        <authorList>
            <person name="Kristyanto S."/>
            <person name="Kim J.M."/>
            <person name="Jeon C.O."/>
        </authorList>
    </citation>
    <scope>NUCLEOTIDE SEQUENCE</scope>
    <source>
        <strain evidence="4">J2-29</strain>
    </source>
</reference>
<evidence type="ECO:0000256" key="1">
    <source>
        <dbReference type="ARBA" id="ARBA00022679"/>
    </source>
</evidence>
<comment type="caution">
    <text evidence="4">The sequence shown here is derived from an EMBL/GenBank/DDBJ whole genome shotgun (WGS) entry which is preliminary data.</text>
</comment>
<dbReference type="CDD" id="cd04301">
    <property type="entry name" value="NAT_SF"/>
    <property type="match status" value="1"/>
</dbReference>
<dbReference type="RefSeq" id="WP_267614125.1">
    <property type="nucleotide sequence ID" value="NZ_JAOVZQ010000001.1"/>
</dbReference>
<dbReference type="Proteomes" id="UP001081283">
    <property type="component" value="Unassembled WGS sequence"/>
</dbReference>
<dbReference type="SUPFAM" id="SSF55729">
    <property type="entry name" value="Acyl-CoA N-acyltransferases (Nat)"/>
    <property type="match status" value="1"/>
</dbReference>
<dbReference type="GO" id="GO:0016746">
    <property type="term" value="F:acyltransferase activity"/>
    <property type="evidence" value="ECO:0007669"/>
    <property type="project" value="UniProtKB-KW"/>
</dbReference>
<organism evidence="4 5">
    <name type="scientific">Hoeflea ulvae</name>
    <dbReference type="NCBI Taxonomy" id="2983764"/>
    <lineage>
        <taxon>Bacteria</taxon>
        <taxon>Pseudomonadati</taxon>
        <taxon>Pseudomonadota</taxon>
        <taxon>Alphaproteobacteria</taxon>
        <taxon>Hyphomicrobiales</taxon>
        <taxon>Rhizobiaceae</taxon>
        <taxon>Hoeflea</taxon>
    </lineage>
</organism>
<evidence type="ECO:0000256" key="2">
    <source>
        <dbReference type="ARBA" id="ARBA00023315"/>
    </source>
</evidence>